<dbReference type="PROSITE" id="PS50011">
    <property type="entry name" value="PROTEIN_KINASE_DOM"/>
    <property type="match status" value="1"/>
</dbReference>
<feature type="domain" description="Protein kinase" evidence="1">
    <location>
        <begin position="110"/>
        <end position="386"/>
    </location>
</feature>
<evidence type="ECO:0000259" key="1">
    <source>
        <dbReference type="PROSITE" id="PS50011"/>
    </source>
</evidence>
<proteinExistence type="predicted"/>
<dbReference type="Pfam" id="PF07714">
    <property type="entry name" value="PK_Tyr_Ser-Thr"/>
    <property type="match status" value="1"/>
</dbReference>
<reference evidence="2 3" key="1">
    <citation type="submission" date="2018-06" db="EMBL/GenBank/DDBJ databases">
        <title>Comparative genomics reveals the genomic features of Rhizophagus irregularis, R. cerebriforme, R. diaphanum and Gigaspora rosea, and their symbiotic lifestyle signature.</title>
        <authorList>
            <person name="Morin E."/>
            <person name="San Clemente H."/>
            <person name="Chen E.C.H."/>
            <person name="De La Providencia I."/>
            <person name="Hainaut M."/>
            <person name="Kuo A."/>
            <person name="Kohler A."/>
            <person name="Murat C."/>
            <person name="Tang N."/>
            <person name="Roy S."/>
            <person name="Loubradou J."/>
            <person name="Henrissat B."/>
            <person name="Grigoriev I.V."/>
            <person name="Corradi N."/>
            <person name="Roux C."/>
            <person name="Martin F.M."/>
        </authorList>
    </citation>
    <scope>NUCLEOTIDE SEQUENCE [LARGE SCALE GENOMIC DNA]</scope>
    <source>
        <strain evidence="2 3">DAOM 227022</strain>
    </source>
</reference>
<dbReference type="STRING" id="658196.A0A397TDS6"/>
<organism evidence="2 3">
    <name type="scientific">Glomus cerebriforme</name>
    <dbReference type="NCBI Taxonomy" id="658196"/>
    <lineage>
        <taxon>Eukaryota</taxon>
        <taxon>Fungi</taxon>
        <taxon>Fungi incertae sedis</taxon>
        <taxon>Mucoromycota</taxon>
        <taxon>Glomeromycotina</taxon>
        <taxon>Glomeromycetes</taxon>
        <taxon>Glomerales</taxon>
        <taxon>Glomeraceae</taxon>
        <taxon>Glomus</taxon>
    </lineage>
</organism>
<keyword evidence="2" id="KW-0418">Kinase</keyword>
<dbReference type="Proteomes" id="UP000265703">
    <property type="component" value="Unassembled WGS sequence"/>
</dbReference>
<accession>A0A397TDS6</accession>
<dbReference type="EMBL" id="QKYT01000113">
    <property type="protein sequence ID" value="RIA93044.1"/>
    <property type="molecule type" value="Genomic_DNA"/>
</dbReference>
<comment type="caution">
    <text evidence="2">The sequence shown here is derived from an EMBL/GenBank/DDBJ whole genome shotgun (WGS) entry which is preliminary data.</text>
</comment>
<protein>
    <submittedName>
        <fullName evidence="2">Kinase-like domain-containing protein</fullName>
    </submittedName>
</protein>
<evidence type="ECO:0000313" key="3">
    <source>
        <dbReference type="Proteomes" id="UP000265703"/>
    </source>
</evidence>
<dbReference type="AlphaFoldDB" id="A0A397TDS6"/>
<dbReference type="OrthoDB" id="6718656at2759"/>
<name>A0A397TDS6_9GLOM</name>
<keyword evidence="2" id="KW-0808">Transferase</keyword>
<dbReference type="PANTHER" id="PTHR44329">
    <property type="entry name" value="SERINE/THREONINE-PROTEIN KINASE TNNI3K-RELATED"/>
    <property type="match status" value="1"/>
</dbReference>
<dbReference type="Gene3D" id="1.10.510.10">
    <property type="entry name" value="Transferase(Phosphotransferase) domain 1"/>
    <property type="match status" value="1"/>
</dbReference>
<evidence type="ECO:0000313" key="2">
    <source>
        <dbReference type="EMBL" id="RIA93044.1"/>
    </source>
</evidence>
<dbReference type="InterPro" id="IPR051681">
    <property type="entry name" value="Ser/Thr_Kinases-Pseudokinases"/>
</dbReference>
<sequence>MKQKYLGDDVFEQIKDFDHHWLTKEEKLLIDKLILNKKLKERYKNHGLCWECKQPNTDDKWCNPCNAKHFQQNFKNWTSDNDDIDKFIQDTQLSANNYNKVLEWIPYGRFYDIKYIAKGGFGKVYKTNWIDGKIWHWDNKIQKWYRPYPDSKVALKSLNNSKNVRLEFINEITSHYKLNDSGGSIIRLYEITQDPDTKNYMMILDYAKGGSLRNYLDKSYNELNWEAKIHNLWRIAYGLNEIHKIGLIHRDLHVGNILHNGETSAFITDMGLCKPADYNALENTTKSVYGVLPYIAPEILRGQNYTKASDIYSFGIIMYETISGLPPYHDISHDKNLALKICQGLRPTFNIKVPQLIVHLIKSCLDANPLNRPSALEVRGILSQWDGDILRYSKKTEIEKQIKEADEINNKLQTNVTSTNLSYETHLEAIYTKTQQIDISQLKINDNDQNNVSKIKENFRK</sequence>
<gene>
    <name evidence="2" type="ORF">C1645_819979</name>
</gene>
<dbReference type="GO" id="GO:0004674">
    <property type="term" value="F:protein serine/threonine kinase activity"/>
    <property type="evidence" value="ECO:0007669"/>
    <property type="project" value="TreeGrafter"/>
</dbReference>
<dbReference type="InterPro" id="IPR000719">
    <property type="entry name" value="Prot_kinase_dom"/>
</dbReference>
<dbReference type="InterPro" id="IPR011009">
    <property type="entry name" value="Kinase-like_dom_sf"/>
</dbReference>
<dbReference type="SUPFAM" id="SSF56112">
    <property type="entry name" value="Protein kinase-like (PK-like)"/>
    <property type="match status" value="1"/>
</dbReference>
<dbReference type="InterPro" id="IPR001245">
    <property type="entry name" value="Ser-Thr/Tyr_kinase_cat_dom"/>
</dbReference>
<keyword evidence="3" id="KW-1185">Reference proteome</keyword>
<dbReference type="GO" id="GO:0005524">
    <property type="term" value="F:ATP binding"/>
    <property type="evidence" value="ECO:0007669"/>
    <property type="project" value="InterPro"/>
</dbReference>